<reference evidence="1 2" key="1">
    <citation type="submission" date="2016-12" db="EMBL/GenBank/DDBJ databases">
        <title>The genomes of Aspergillus section Nigri reveals drivers in fungal speciation.</title>
        <authorList>
            <consortium name="DOE Joint Genome Institute"/>
            <person name="Vesth T.C."/>
            <person name="Nybo J."/>
            <person name="Theobald S."/>
            <person name="Brandl J."/>
            <person name="Frisvad J.C."/>
            <person name="Nielsen K.F."/>
            <person name="Lyhne E.K."/>
            <person name="Kogle M.E."/>
            <person name="Kuo A."/>
            <person name="Riley R."/>
            <person name="Clum A."/>
            <person name="Nolan M."/>
            <person name="Lipzen A."/>
            <person name="Salamov A."/>
            <person name="Henrissat B."/>
            <person name="Wiebenga A."/>
            <person name="De Vries R.P."/>
            <person name="Grigoriev I.V."/>
            <person name="Mortensen U.H."/>
            <person name="Andersen M.R."/>
            <person name="Baker S.E."/>
        </authorList>
    </citation>
    <scope>NUCLEOTIDE SEQUENCE [LARGE SCALE GENOMIC DNA]</scope>
    <source>
        <strain evidence="1 2">IBT 23096</strain>
    </source>
</reference>
<dbReference type="Proteomes" id="UP000234275">
    <property type="component" value="Unassembled WGS sequence"/>
</dbReference>
<dbReference type="VEuPathDB" id="FungiDB:P170DRAFT_464409"/>
<keyword evidence="2" id="KW-1185">Reference proteome</keyword>
<protein>
    <submittedName>
        <fullName evidence="1">Uncharacterized protein</fullName>
    </submittedName>
</protein>
<accession>A0A2I2G7F9</accession>
<dbReference type="RefSeq" id="XP_024704103.1">
    <property type="nucleotide sequence ID" value="XM_024852244.1"/>
</dbReference>
<proteinExistence type="predicted"/>
<dbReference type="AlphaFoldDB" id="A0A2I2G7F9"/>
<dbReference type="GeneID" id="36559942"/>
<dbReference type="OrthoDB" id="4378110at2759"/>
<name>A0A2I2G7F9_9EURO</name>
<sequence>MTQLNENDKMELQVALGPLGTGIYYLWNAFAPSSASWHLTGKETAGSALSNWCLAHNSAGDLVWLNTQGYHEGYFVAHSAPGGAHFVWAEFAVKAQEHEGRYMVLERGSIQSMGVNAPCTNEHMVEFARRWNGYEVTGDEKEYFMGLIQAATQKRDEIASQ</sequence>
<organism evidence="1 2">
    <name type="scientific">Aspergillus steynii IBT 23096</name>
    <dbReference type="NCBI Taxonomy" id="1392250"/>
    <lineage>
        <taxon>Eukaryota</taxon>
        <taxon>Fungi</taxon>
        <taxon>Dikarya</taxon>
        <taxon>Ascomycota</taxon>
        <taxon>Pezizomycotina</taxon>
        <taxon>Eurotiomycetes</taxon>
        <taxon>Eurotiomycetidae</taxon>
        <taxon>Eurotiales</taxon>
        <taxon>Aspergillaceae</taxon>
        <taxon>Aspergillus</taxon>
        <taxon>Aspergillus subgen. Circumdati</taxon>
    </lineage>
</organism>
<evidence type="ECO:0000313" key="2">
    <source>
        <dbReference type="Proteomes" id="UP000234275"/>
    </source>
</evidence>
<comment type="caution">
    <text evidence="1">The sequence shown here is derived from an EMBL/GenBank/DDBJ whole genome shotgun (WGS) entry which is preliminary data.</text>
</comment>
<evidence type="ECO:0000313" key="1">
    <source>
        <dbReference type="EMBL" id="PLB48801.1"/>
    </source>
</evidence>
<dbReference type="EMBL" id="MSFO01000004">
    <property type="protein sequence ID" value="PLB48801.1"/>
    <property type="molecule type" value="Genomic_DNA"/>
</dbReference>
<gene>
    <name evidence="1" type="ORF">P170DRAFT_464409</name>
</gene>